<evidence type="ECO:0000256" key="2">
    <source>
        <dbReference type="ARBA" id="ARBA00022679"/>
    </source>
</evidence>
<evidence type="ECO:0000256" key="6">
    <source>
        <dbReference type="ARBA" id="ARBA00023277"/>
    </source>
</evidence>
<keyword evidence="5" id="KW-0067">ATP-binding</keyword>
<reference evidence="9 10" key="1">
    <citation type="submission" date="2022-11" db="EMBL/GenBank/DDBJ databases">
        <title>The characterization of three novel Bacteroidetes species and genomic analysis of their roles in tidal elemental geochemical cycles.</title>
        <authorList>
            <person name="Ma K."/>
        </authorList>
    </citation>
    <scope>NUCLEOTIDE SEQUENCE [LARGE SCALE GENOMIC DNA]</scope>
    <source>
        <strain evidence="9 10">M17</strain>
    </source>
</reference>
<evidence type="ECO:0000256" key="5">
    <source>
        <dbReference type="ARBA" id="ARBA00022840"/>
    </source>
</evidence>
<dbReference type="NCBIfam" id="TIGR00125">
    <property type="entry name" value="cyt_tran_rel"/>
    <property type="match status" value="1"/>
</dbReference>
<organism evidence="9 10">
    <name type="scientific">Mangrovivirga halotolerans</name>
    <dbReference type="NCBI Taxonomy" id="2993936"/>
    <lineage>
        <taxon>Bacteria</taxon>
        <taxon>Pseudomonadati</taxon>
        <taxon>Bacteroidota</taxon>
        <taxon>Cytophagia</taxon>
        <taxon>Cytophagales</taxon>
        <taxon>Mangrovivirgaceae</taxon>
        <taxon>Mangrovivirga</taxon>
    </lineage>
</organism>
<dbReference type="InterPro" id="IPR014729">
    <property type="entry name" value="Rossmann-like_a/b/a_fold"/>
</dbReference>
<dbReference type="EC" id="2.7.7.70" evidence="1"/>
<protein>
    <recommendedName>
        <fullName evidence="1">D-glycero-beta-D-manno-heptose 1-phosphate adenylyltransferase</fullName>
        <ecNumber evidence="1">2.7.7.70</ecNumber>
    </recommendedName>
</protein>
<evidence type="ECO:0000256" key="1">
    <source>
        <dbReference type="ARBA" id="ARBA00012519"/>
    </source>
</evidence>
<dbReference type="InterPro" id="IPR004821">
    <property type="entry name" value="Cyt_trans-like"/>
</dbReference>
<evidence type="ECO:0000256" key="4">
    <source>
        <dbReference type="ARBA" id="ARBA00022741"/>
    </source>
</evidence>
<evidence type="ECO:0000313" key="9">
    <source>
        <dbReference type="EMBL" id="MCX2744846.1"/>
    </source>
</evidence>
<keyword evidence="6" id="KW-0119">Carbohydrate metabolism</keyword>
<keyword evidence="4" id="KW-0547">Nucleotide-binding</keyword>
<evidence type="ECO:0000259" key="8">
    <source>
        <dbReference type="Pfam" id="PF01467"/>
    </source>
</evidence>
<dbReference type="InterPro" id="IPR011914">
    <property type="entry name" value="RfaE_dom_II"/>
</dbReference>
<evidence type="ECO:0000313" key="10">
    <source>
        <dbReference type="Proteomes" id="UP001209885"/>
    </source>
</evidence>
<dbReference type="RefSeq" id="WP_266057356.1">
    <property type="nucleotide sequence ID" value="NZ_JAPFQN010000006.1"/>
</dbReference>
<keyword evidence="2" id="KW-0808">Transferase</keyword>
<sequence length="162" mass="17815">MSTKSSKKILSDRNKASKIVSDWKKAGDKVVFTNGCFDLIHAGHVEYLEKASEKGDKLIIGLNSDSSVRNIKGKERPIVNQDARARVLAALGFVDMVIFFEEDTPLELIMALKPTTLIKGADYNISNIVGADFVIEKGGTVETIDLVEGFSTTNIIEKIKRL</sequence>
<evidence type="ECO:0000256" key="7">
    <source>
        <dbReference type="ARBA" id="ARBA00047428"/>
    </source>
</evidence>
<name>A0ABT3RTM4_9BACT</name>
<dbReference type="SUPFAM" id="SSF52374">
    <property type="entry name" value="Nucleotidylyl transferase"/>
    <property type="match status" value="1"/>
</dbReference>
<keyword evidence="3 9" id="KW-0548">Nucleotidyltransferase</keyword>
<dbReference type="InterPro" id="IPR050385">
    <property type="entry name" value="Archaeal_FAD_synthase"/>
</dbReference>
<dbReference type="PANTHER" id="PTHR43793:SF2">
    <property type="entry name" value="BIFUNCTIONAL PROTEIN HLDE"/>
    <property type="match status" value="1"/>
</dbReference>
<dbReference type="EMBL" id="JAPFQN010000006">
    <property type="protein sequence ID" value="MCX2744846.1"/>
    <property type="molecule type" value="Genomic_DNA"/>
</dbReference>
<dbReference type="Pfam" id="PF01467">
    <property type="entry name" value="CTP_transf_like"/>
    <property type="match status" value="1"/>
</dbReference>
<evidence type="ECO:0000256" key="3">
    <source>
        <dbReference type="ARBA" id="ARBA00022695"/>
    </source>
</evidence>
<comment type="catalytic activity">
    <reaction evidence="7">
        <text>D-glycero-beta-D-manno-heptose 1-phosphate + ATP + H(+) = ADP-D-glycero-beta-D-manno-heptose + diphosphate</text>
        <dbReference type="Rhea" id="RHEA:27465"/>
        <dbReference type="ChEBI" id="CHEBI:15378"/>
        <dbReference type="ChEBI" id="CHEBI:30616"/>
        <dbReference type="ChEBI" id="CHEBI:33019"/>
        <dbReference type="ChEBI" id="CHEBI:59967"/>
        <dbReference type="ChEBI" id="CHEBI:61593"/>
        <dbReference type="EC" id="2.7.7.70"/>
    </reaction>
</comment>
<accession>A0ABT3RTM4</accession>
<keyword evidence="10" id="KW-1185">Reference proteome</keyword>
<gene>
    <name evidence="9" type="primary">rfaE2</name>
    <name evidence="9" type="ORF">OO013_13260</name>
</gene>
<dbReference type="NCBIfam" id="TIGR02199">
    <property type="entry name" value="rfaE_dom_II"/>
    <property type="match status" value="1"/>
</dbReference>
<comment type="caution">
    <text evidence="9">The sequence shown here is derived from an EMBL/GenBank/DDBJ whole genome shotgun (WGS) entry which is preliminary data.</text>
</comment>
<feature type="domain" description="Cytidyltransferase-like" evidence="8">
    <location>
        <begin position="32"/>
        <end position="126"/>
    </location>
</feature>
<dbReference type="Gene3D" id="3.40.50.620">
    <property type="entry name" value="HUPs"/>
    <property type="match status" value="1"/>
</dbReference>
<dbReference type="Proteomes" id="UP001209885">
    <property type="component" value="Unassembled WGS sequence"/>
</dbReference>
<dbReference type="GO" id="GO:0016779">
    <property type="term" value="F:nucleotidyltransferase activity"/>
    <property type="evidence" value="ECO:0007669"/>
    <property type="project" value="UniProtKB-KW"/>
</dbReference>
<proteinExistence type="predicted"/>
<dbReference type="PANTHER" id="PTHR43793">
    <property type="entry name" value="FAD SYNTHASE"/>
    <property type="match status" value="1"/>
</dbReference>